<gene>
    <name evidence="1" type="ORF">IHE45_02G066700</name>
</gene>
<proteinExistence type="predicted"/>
<dbReference type="EMBL" id="CM037012">
    <property type="protein sequence ID" value="KAH7690700.1"/>
    <property type="molecule type" value="Genomic_DNA"/>
</dbReference>
<keyword evidence="1" id="KW-0418">Kinase</keyword>
<comment type="caution">
    <text evidence="1">The sequence shown here is derived from an EMBL/GenBank/DDBJ whole genome shotgun (WGS) entry which is preliminary data.</text>
</comment>
<name>A0ACB7WRA2_DIOAL</name>
<keyword evidence="1" id="KW-0808">Transferase</keyword>
<evidence type="ECO:0000313" key="1">
    <source>
        <dbReference type="EMBL" id="KAH7690700.1"/>
    </source>
</evidence>
<keyword evidence="2" id="KW-1185">Reference proteome</keyword>
<dbReference type="EC" id="2.7.11.1" evidence="1"/>
<keyword evidence="1" id="KW-0723">Serine/threonine-protein kinase</keyword>
<evidence type="ECO:0000313" key="2">
    <source>
        <dbReference type="Proteomes" id="UP000827976"/>
    </source>
</evidence>
<protein>
    <submittedName>
        <fullName evidence="1">Non-specific serine/threonine protein kinase protein</fullName>
        <ecNumber evidence="1">2.7.11.1</ecNumber>
    </submittedName>
</protein>
<sequence length="963" mass="108179">MLCFLCLEIVCLCNSDGSICRELERKALVDFKQGLKDPGGRLSSWIGLDCCSWTGVRCDNHTGHIVSIDLHNFDFDVFNGQWLGGEIQPSLLGLNHLRYLDLSGNNFEHNRIPVFLGSLVSLQYLNLSYVGFSGHVPHQLGNLSRLRYLDLSGNSLHLIGSQWLTNLSSLQFLNMDGVNHSKATDVLKLLNTLPLISEIHLHGCELHIPLSLGAHINFTNLRFLDLAHNFINSTVPLWLFQLNSLEYLDLSYNNFQDLIPHAVGKLTSLRVLNIKCNGDLQYNKVLSIRLPPTLGELCNLSILTLSGNNYIPSDLNGLGEIFSGCIKNSLEELYWYAANLTGQLPIWLANLKSLKTLDLSVNSFYGSFIQVQLPSMQELSLGGNQLNGTIPKYLGQLFPKLVKLDLSYNNLAGILIEAHFDNLTKLEFLYINSNAFELILRPEWVPPLELKYLIMSYCKVGPNFPSWLQKLKNISHLSMSNTSIIDALPVWFWNFSSNFKFVDLSHNEISGKLLAGSSKLTNLEILVLCHNYLEVQLTQFSSNLVVLDQAHGLFSRSTFSNTSIIVPHLSELYIASNKIIGSIPSSLCELNHLQVLDLSKNMIEGVVPDCWNHSLAIMDLSYNNLHGRIPASIFSTFLLVLHLSNNEFFGQLPLSFKNCTSLRSLDLEHNKISGSIPSWLGENLQALETLELRYNMLTGTIPPQLGNLTYLHVIDVSNNHLSGAIPHSFDNLTAMKTNLDRGWSRIDSYVNNIEMNMKGREFQLEGGIPSLFICMDLSNNMLSGEMPEELGHLSLLQSLNLSRNHLSGQLSEKIAELRWLEVLDLSMNNLSGVIPPTMTNLASLNHLNLSYNNFYGEIPYGGQLQVLPDPSIYYGNQGLCGFPLDKKCEITAPAQPPSLPNIEDDDNLETIWFYLSMSLGFIFGFWAISGALILKKSWRYAYFRFVDHIYDKIYVIVAVNLKK</sequence>
<dbReference type="Proteomes" id="UP000827976">
    <property type="component" value="Chromosome 2"/>
</dbReference>
<accession>A0ACB7WRA2</accession>
<reference evidence="2" key="1">
    <citation type="journal article" date="2022" name="Nat. Commun.">
        <title>Chromosome evolution and the genetic basis of agronomically important traits in greater yam.</title>
        <authorList>
            <person name="Bredeson J.V."/>
            <person name="Lyons J.B."/>
            <person name="Oniyinde I.O."/>
            <person name="Okereke N.R."/>
            <person name="Kolade O."/>
            <person name="Nnabue I."/>
            <person name="Nwadili C.O."/>
            <person name="Hribova E."/>
            <person name="Parker M."/>
            <person name="Nwogha J."/>
            <person name="Shu S."/>
            <person name="Carlson J."/>
            <person name="Kariba R."/>
            <person name="Muthemba S."/>
            <person name="Knop K."/>
            <person name="Barton G.J."/>
            <person name="Sherwood A.V."/>
            <person name="Lopez-Montes A."/>
            <person name="Asiedu R."/>
            <person name="Jamnadass R."/>
            <person name="Muchugi A."/>
            <person name="Goodstein D."/>
            <person name="Egesi C.N."/>
            <person name="Featherston J."/>
            <person name="Asfaw A."/>
            <person name="Simpson G.G."/>
            <person name="Dolezel J."/>
            <person name="Hendre P.S."/>
            <person name="Van Deynze A."/>
            <person name="Kumar P.L."/>
            <person name="Obidiegwu J.E."/>
            <person name="Bhattacharjee R."/>
            <person name="Rokhsar D.S."/>
        </authorList>
    </citation>
    <scope>NUCLEOTIDE SEQUENCE [LARGE SCALE GENOMIC DNA]</scope>
    <source>
        <strain evidence="2">cv. TDa95/00328</strain>
    </source>
</reference>
<organism evidence="1 2">
    <name type="scientific">Dioscorea alata</name>
    <name type="common">Purple yam</name>
    <dbReference type="NCBI Taxonomy" id="55571"/>
    <lineage>
        <taxon>Eukaryota</taxon>
        <taxon>Viridiplantae</taxon>
        <taxon>Streptophyta</taxon>
        <taxon>Embryophyta</taxon>
        <taxon>Tracheophyta</taxon>
        <taxon>Spermatophyta</taxon>
        <taxon>Magnoliopsida</taxon>
        <taxon>Liliopsida</taxon>
        <taxon>Dioscoreales</taxon>
        <taxon>Dioscoreaceae</taxon>
        <taxon>Dioscorea</taxon>
    </lineage>
</organism>